<evidence type="ECO:0000313" key="3">
    <source>
        <dbReference type="Proteomes" id="UP001205185"/>
    </source>
</evidence>
<dbReference type="SUPFAM" id="SSF53901">
    <property type="entry name" value="Thiolase-like"/>
    <property type="match status" value="1"/>
</dbReference>
<dbReference type="InterPro" id="IPR016039">
    <property type="entry name" value="Thiolase-like"/>
</dbReference>
<keyword evidence="1" id="KW-0472">Membrane</keyword>
<dbReference type="EMBL" id="JAMTCO010000004">
    <property type="protein sequence ID" value="MCP2269403.1"/>
    <property type="molecule type" value="Genomic_DNA"/>
</dbReference>
<protein>
    <recommendedName>
        <fullName evidence="4">Beta-ketoacyl synthase-like protein</fullName>
    </recommendedName>
</protein>
<gene>
    <name evidence="2" type="ORF">LV75_001891</name>
</gene>
<keyword evidence="3" id="KW-1185">Reference proteome</keyword>
<organism evidence="2 3">
    <name type="scientific">Actinokineospora diospyrosa</name>
    <dbReference type="NCBI Taxonomy" id="103728"/>
    <lineage>
        <taxon>Bacteria</taxon>
        <taxon>Bacillati</taxon>
        <taxon>Actinomycetota</taxon>
        <taxon>Actinomycetes</taxon>
        <taxon>Pseudonocardiales</taxon>
        <taxon>Pseudonocardiaceae</taxon>
        <taxon>Actinokineospora</taxon>
    </lineage>
</organism>
<comment type="caution">
    <text evidence="2">The sequence shown here is derived from an EMBL/GenBank/DDBJ whole genome shotgun (WGS) entry which is preliminary data.</text>
</comment>
<sequence length="124" mass="12481">MIATAERGRGGGVSQVDCSRQGEVLAHELGVISVFGGNARLVSSVGSVLDRTARAASGFGAIAAVLGIAGGFMLRRNNFQEPDPALGGIDPVPNVARAARLDVVQNNGLAFGGNNAIAVLGRVA</sequence>
<keyword evidence="1" id="KW-0812">Transmembrane</keyword>
<evidence type="ECO:0000256" key="1">
    <source>
        <dbReference type="SAM" id="Phobius"/>
    </source>
</evidence>
<name>A0ABT1IA14_9PSEU</name>
<keyword evidence="1" id="KW-1133">Transmembrane helix</keyword>
<evidence type="ECO:0000313" key="2">
    <source>
        <dbReference type="EMBL" id="MCP2269403.1"/>
    </source>
</evidence>
<feature type="transmembrane region" description="Helical" evidence="1">
    <location>
        <begin position="55"/>
        <end position="74"/>
    </location>
</feature>
<dbReference type="Gene3D" id="3.40.47.10">
    <property type="match status" value="1"/>
</dbReference>
<dbReference type="Proteomes" id="UP001205185">
    <property type="component" value="Unassembled WGS sequence"/>
</dbReference>
<accession>A0ABT1IA14</accession>
<proteinExistence type="predicted"/>
<evidence type="ECO:0008006" key="4">
    <source>
        <dbReference type="Google" id="ProtNLM"/>
    </source>
</evidence>
<reference evidence="2 3" key="1">
    <citation type="submission" date="2022-06" db="EMBL/GenBank/DDBJ databases">
        <title>Genomic Encyclopedia of Archaeal and Bacterial Type Strains, Phase II (KMG-II): from individual species to whole genera.</title>
        <authorList>
            <person name="Goeker M."/>
        </authorList>
    </citation>
    <scope>NUCLEOTIDE SEQUENCE [LARGE SCALE GENOMIC DNA]</scope>
    <source>
        <strain evidence="2 3">DSM 44255</strain>
    </source>
</reference>